<evidence type="ECO:0000256" key="7">
    <source>
        <dbReference type="ARBA" id="ARBA00023004"/>
    </source>
</evidence>
<dbReference type="InterPro" id="IPR016454">
    <property type="entry name" value="Cysteine_dSase"/>
</dbReference>
<comment type="similarity">
    <text evidence="2">Belongs to the class-V pyridoxal-phosphate-dependent aminotransferase family. NifS/IscS subfamily.</text>
</comment>
<keyword evidence="5" id="KW-0479">Metal-binding</keyword>
<comment type="catalytic activity">
    <reaction evidence="9">
        <text>(sulfur carrier)-H + L-cysteine = (sulfur carrier)-SH + L-alanine</text>
        <dbReference type="Rhea" id="RHEA:43892"/>
        <dbReference type="Rhea" id="RHEA-COMP:14737"/>
        <dbReference type="Rhea" id="RHEA-COMP:14739"/>
        <dbReference type="ChEBI" id="CHEBI:29917"/>
        <dbReference type="ChEBI" id="CHEBI:35235"/>
        <dbReference type="ChEBI" id="CHEBI:57972"/>
        <dbReference type="ChEBI" id="CHEBI:64428"/>
        <dbReference type="EC" id="2.8.1.7"/>
    </reaction>
</comment>
<dbReference type="NCBIfam" id="NF010611">
    <property type="entry name" value="PRK14012.1"/>
    <property type="match status" value="1"/>
</dbReference>
<dbReference type="GO" id="GO:0031071">
    <property type="term" value="F:cysteine desulfurase activity"/>
    <property type="evidence" value="ECO:0007669"/>
    <property type="project" value="UniProtKB-EC"/>
</dbReference>
<evidence type="ECO:0000313" key="12">
    <source>
        <dbReference type="EMBL" id="WOJ93751.1"/>
    </source>
</evidence>
<evidence type="ECO:0000256" key="4">
    <source>
        <dbReference type="ARBA" id="ARBA00022679"/>
    </source>
</evidence>
<name>A0ABZ0I6S6_9GAMM</name>
<evidence type="ECO:0000256" key="8">
    <source>
        <dbReference type="ARBA" id="ARBA00023014"/>
    </source>
</evidence>
<dbReference type="PANTHER" id="PTHR11601:SF34">
    <property type="entry name" value="CYSTEINE DESULFURASE"/>
    <property type="match status" value="1"/>
</dbReference>
<dbReference type="PANTHER" id="PTHR11601">
    <property type="entry name" value="CYSTEINE DESULFURYLASE FAMILY MEMBER"/>
    <property type="match status" value="1"/>
</dbReference>
<sequence>MPAPVYFDYLSTTPVDPAVAEAMTGCLTMDGTFGNPASRSHRFGWEAEMAVETARQQIASLINADLREIAFTSGATESDNLALKGVVEAVREAGNTEPHIVTSAIEHKAVLDTCKHLETQGVSVTYLHPDEHGLIQPAAVGEALQSNSCLVSVMHANNEIGTINDIQGIAAVCRSAGVPLHVDAAQTVGKIPLDVQALDIDLLSMSAHKFYGPKGIGALYHRRSPRTAVKAQMHGGGHERGLRAGTLPTHQIVGMGAAAAIAEATLDAEVARLKALRRQLWSLVSDIDGLTMNGHLDQRLPGALNISVGDVEGEALLLSLPEFALSTGSACTSASMEPSYVLRALGLSDALAHSSLRVSLGRFTEQNDVLLFSERLHEVVPRLRRNAA</sequence>
<dbReference type="SUPFAM" id="SSF53383">
    <property type="entry name" value="PLP-dependent transferases"/>
    <property type="match status" value="1"/>
</dbReference>
<dbReference type="InterPro" id="IPR000192">
    <property type="entry name" value="Aminotrans_V_dom"/>
</dbReference>
<evidence type="ECO:0000256" key="5">
    <source>
        <dbReference type="ARBA" id="ARBA00022723"/>
    </source>
</evidence>
<dbReference type="Gene3D" id="3.90.1150.10">
    <property type="entry name" value="Aspartate Aminotransferase, domain 1"/>
    <property type="match status" value="1"/>
</dbReference>
<dbReference type="InterPro" id="IPR020578">
    <property type="entry name" value="Aminotrans_V_PyrdxlP_BS"/>
</dbReference>
<dbReference type="Gene3D" id="3.40.640.10">
    <property type="entry name" value="Type I PLP-dependent aspartate aminotransferase-like (Major domain)"/>
    <property type="match status" value="1"/>
</dbReference>
<evidence type="ECO:0000256" key="6">
    <source>
        <dbReference type="ARBA" id="ARBA00022898"/>
    </source>
</evidence>
<evidence type="ECO:0000256" key="1">
    <source>
        <dbReference type="ARBA" id="ARBA00001933"/>
    </source>
</evidence>
<keyword evidence="8" id="KW-0411">Iron-sulfur</keyword>
<feature type="domain" description="Aminotransferase class V" evidence="11">
    <location>
        <begin position="5"/>
        <end position="370"/>
    </location>
</feature>
<dbReference type="EMBL" id="CP136864">
    <property type="protein sequence ID" value="WOJ93751.1"/>
    <property type="molecule type" value="Genomic_DNA"/>
</dbReference>
<dbReference type="Pfam" id="PF00266">
    <property type="entry name" value="Aminotran_5"/>
    <property type="match status" value="1"/>
</dbReference>
<evidence type="ECO:0000313" key="13">
    <source>
        <dbReference type="Proteomes" id="UP001626537"/>
    </source>
</evidence>
<dbReference type="EC" id="2.8.1.7" evidence="3"/>
<protein>
    <recommendedName>
        <fullName evidence="3">cysteine desulfurase</fullName>
        <ecNumber evidence="3">2.8.1.7</ecNumber>
    </recommendedName>
</protein>
<comment type="cofactor">
    <cofactor evidence="1 10">
        <name>pyridoxal 5'-phosphate</name>
        <dbReference type="ChEBI" id="CHEBI:597326"/>
    </cofactor>
</comment>
<evidence type="ECO:0000256" key="10">
    <source>
        <dbReference type="RuleBase" id="RU004504"/>
    </source>
</evidence>
<gene>
    <name evidence="12" type="ORF">R0135_00960</name>
</gene>
<keyword evidence="13" id="KW-1185">Reference proteome</keyword>
<organism evidence="12 13">
    <name type="scientific">Congregibacter variabilis</name>
    <dbReference type="NCBI Taxonomy" id="3081200"/>
    <lineage>
        <taxon>Bacteria</taxon>
        <taxon>Pseudomonadati</taxon>
        <taxon>Pseudomonadota</taxon>
        <taxon>Gammaproteobacteria</taxon>
        <taxon>Cellvibrionales</taxon>
        <taxon>Halieaceae</taxon>
        <taxon>Congregibacter</taxon>
    </lineage>
</organism>
<accession>A0ABZ0I6S6</accession>
<keyword evidence="6" id="KW-0663">Pyridoxal phosphate</keyword>
<evidence type="ECO:0000256" key="9">
    <source>
        <dbReference type="ARBA" id="ARBA00050776"/>
    </source>
</evidence>
<dbReference type="PROSITE" id="PS00595">
    <property type="entry name" value="AA_TRANSFER_CLASS_5"/>
    <property type="match status" value="1"/>
</dbReference>
<dbReference type="InterPro" id="IPR015424">
    <property type="entry name" value="PyrdxlP-dep_Trfase"/>
</dbReference>
<dbReference type="RefSeq" id="WP_407348396.1">
    <property type="nucleotide sequence ID" value="NZ_CP136864.1"/>
</dbReference>
<dbReference type="InterPro" id="IPR015422">
    <property type="entry name" value="PyrdxlP-dep_Trfase_small"/>
</dbReference>
<evidence type="ECO:0000256" key="3">
    <source>
        <dbReference type="ARBA" id="ARBA00012239"/>
    </source>
</evidence>
<dbReference type="InterPro" id="IPR015421">
    <property type="entry name" value="PyrdxlP-dep_Trfase_major"/>
</dbReference>
<proteinExistence type="inferred from homology"/>
<evidence type="ECO:0000256" key="2">
    <source>
        <dbReference type="ARBA" id="ARBA00006490"/>
    </source>
</evidence>
<dbReference type="Proteomes" id="UP001626537">
    <property type="component" value="Chromosome"/>
</dbReference>
<dbReference type="PIRSF" id="PIRSF005572">
    <property type="entry name" value="NifS"/>
    <property type="match status" value="1"/>
</dbReference>
<keyword evidence="7" id="KW-0408">Iron</keyword>
<reference evidence="12 13" key="1">
    <citation type="submission" date="2023-10" db="EMBL/GenBank/DDBJ databases">
        <title>Two novel species belonging to the OM43/NOR5 clade.</title>
        <authorList>
            <person name="Park M."/>
        </authorList>
    </citation>
    <scope>NUCLEOTIDE SEQUENCE [LARGE SCALE GENOMIC DNA]</scope>
    <source>
        <strain evidence="12 13">IMCC43200</strain>
    </source>
</reference>
<keyword evidence="4 12" id="KW-0808">Transferase</keyword>
<evidence type="ECO:0000259" key="11">
    <source>
        <dbReference type="Pfam" id="PF00266"/>
    </source>
</evidence>